<comment type="caution">
    <text evidence="1">The sequence shown here is derived from an EMBL/GenBank/DDBJ whole genome shotgun (WGS) entry which is preliminary data.</text>
</comment>
<name>A0ACA9RLI0_9GLOM</name>
<evidence type="ECO:0000313" key="1">
    <source>
        <dbReference type="EMBL" id="CAG8798994.1"/>
    </source>
</evidence>
<gene>
    <name evidence="1" type="ORF">RPERSI_LOCUS20624</name>
</gene>
<organism evidence="1 2">
    <name type="scientific">Racocetra persica</name>
    <dbReference type="NCBI Taxonomy" id="160502"/>
    <lineage>
        <taxon>Eukaryota</taxon>
        <taxon>Fungi</taxon>
        <taxon>Fungi incertae sedis</taxon>
        <taxon>Mucoromycota</taxon>
        <taxon>Glomeromycotina</taxon>
        <taxon>Glomeromycetes</taxon>
        <taxon>Diversisporales</taxon>
        <taxon>Gigasporaceae</taxon>
        <taxon>Racocetra</taxon>
    </lineage>
</organism>
<keyword evidence="2" id="KW-1185">Reference proteome</keyword>
<protein>
    <submittedName>
        <fullName evidence="1">10242_t:CDS:1</fullName>
    </submittedName>
</protein>
<sequence>TTTSLLKKVCAAIYLSMDKLWEALSDIALIATFLIQDLNILIRQYQLNETKHKI</sequence>
<reference evidence="1" key="1">
    <citation type="submission" date="2021-06" db="EMBL/GenBank/DDBJ databases">
        <authorList>
            <person name="Kallberg Y."/>
            <person name="Tangrot J."/>
            <person name="Rosling A."/>
        </authorList>
    </citation>
    <scope>NUCLEOTIDE SEQUENCE</scope>
    <source>
        <strain evidence="1">MA461A</strain>
    </source>
</reference>
<accession>A0ACA9RLI0</accession>
<dbReference type="Proteomes" id="UP000789920">
    <property type="component" value="Unassembled WGS sequence"/>
</dbReference>
<proteinExistence type="predicted"/>
<evidence type="ECO:0000313" key="2">
    <source>
        <dbReference type="Proteomes" id="UP000789920"/>
    </source>
</evidence>
<dbReference type="EMBL" id="CAJVQC010058718">
    <property type="protein sequence ID" value="CAG8798994.1"/>
    <property type="molecule type" value="Genomic_DNA"/>
</dbReference>
<feature type="non-terminal residue" evidence="1">
    <location>
        <position position="1"/>
    </location>
</feature>